<dbReference type="PANTHER" id="PTHR10026">
    <property type="entry name" value="CYCLIN"/>
    <property type="match status" value="1"/>
</dbReference>
<comment type="caution">
    <text evidence="3">The sequence shown here is derived from an EMBL/GenBank/DDBJ whole genome shotgun (WGS) entry which is preliminary data.</text>
</comment>
<protein>
    <recommendedName>
        <fullName evidence="2">Cyclin N-terminal domain-containing protein</fullName>
    </recommendedName>
</protein>
<keyword evidence="1" id="KW-0195">Cyclin</keyword>
<sequence>MMAQVFPSQTQQEVQTSSSEFNLKTKVAVFTAKVGQNLRLSTNCICSAIVYFHKLYILFTSEDLELEIISVTALFLAAKVTNEYRLLEHVIKTALIFLDPARLEVDVQSQ</sequence>
<evidence type="ECO:0000256" key="1">
    <source>
        <dbReference type="ARBA" id="ARBA00023127"/>
    </source>
</evidence>
<dbReference type="AlphaFoldDB" id="A0AAV2BN78"/>
<dbReference type="Pfam" id="PF00134">
    <property type="entry name" value="Cyclin_N"/>
    <property type="match status" value="1"/>
</dbReference>
<dbReference type="EMBL" id="CAXIEN010000424">
    <property type="protein sequence ID" value="CAL1297402.1"/>
    <property type="molecule type" value="Genomic_DNA"/>
</dbReference>
<dbReference type="GO" id="GO:0016538">
    <property type="term" value="F:cyclin-dependent protein serine/threonine kinase regulator activity"/>
    <property type="evidence" value="ECO:0007669"/>
    <property type="project" value="InterPro"/>
</dbReference>
<keyword evidence="4" id="KW-1185">Reference proteome</keyword>
<dbReference type="SUPFAM" id="SSF47954">
    <property type="entry name" value="Cyclin-like"/>
    <property type="match status" value="1"/>
</dbReference>
<dbReference type="InterPro" id="IPR043198">
    <property type="entry name" value="Cyclin/Ssn8"/>
</dbReference>
<proteinExistence type="predicted"/>
<dbReference type="InterPro" id="IPR036915">
    <property type="entry name" value="Cyclin-like_sf"/>
</dbReference>
<feature type="domain" description="Cyclin N-terminal" evidence="2">
    <location>
        <begin position="8"/>
        <end position="84"/>
    </location>
</feature>
<reference evidence="3 4" key="1">
    <citation type="submission" date="2024-04" db="EMBL/GenBank/DDBJ databases">
        <authorList>
            <person name="Rising A."/>
            <person name="Reimegard J."/>
            <person name="Sonavane S."/>
            <person name="Akerstrom W."/>
            <person name="Nylinder S."/>
            <person name="Hedman E."/>
            <person name="Kallberg Y."/>
        </authorList>
    </citation>
    <scope>NUCLEOTIDE SEQUENCE [LARGE SCALE GENOMIC DNA]</scope>
</reference>
<organism evidence="3 4">
    <name type="scientific">Larinioides sclopetarius</name>
    <dbReference type="NCBI Taxonomy" id="280406"/>
    <lineage>
        <taxon>Eukaryota</taxon>
        <taxon>Metazoa</taxon>
        <taxon>Ecdysozoa</taxon>
        <taxon>Arthropoda</taxon>
        <taxon>Chelicerata</taxon>
        <taxon>Arachnida</taxon>
        <taxon>Araneae</taxon>
        <taxon>Araneomorphae</taxon>
        <taxon>Entelegynae</taxon>
        <taxon>Araneoidea</taxon>
        <taxon>Araneidae</taxon>
        <taxon>Larinioides</taxon>
    </lineage>
</organism>
<gene>
    <name evidence="3" type="ORF">LARSCL_LOCUS20295</name>
</gene>
<dbReference type="Proteomes" id="UP001497382">
    <property type="component" value="Unassembled WGS sequence"/>
</dbReference>
<dbReference type="Gene3D" id="1.10.472.10">
    <property type="entry name" value="Cyclin-like"/>
    <property type="match status" value="1"/>
</dbReference>
<accession>A0AAV2BN78</accession>
<name>A0AAV2BN78_9ARAC</name>
<feature type="non-terminal residue" evidence="3">
    <location>
        <position position="110"/>
    </location>
</feature>
<dbReference type="InterPro" id="IPR006671">
    <property type="entry name" value="Cyclin_N"/>
</dbReference>
<evidence type="ECO:0000259" key="2">
    <source>
        <dbReference type="Pfam" id="PF00134"/>
    </source>
</evidence>
<evidence type="ECO:0000313" key="3">
    <source>
        <dbReference type="EMBL" id="CAL1297402.1"/>
    </source>
</evidence>
<dbReference type="GO" id="GO:0006357">
    <property type="term" value="P:regulation of transcription by RNA polymerase II"/>
    <property type="evidence" value="ECO:0007669"/>
    <property type="project" value="InterPro"/>
</dbReference>
<evidence type="ECO:0000313" key="4">
    <source>
        <dbReference type="Proteomes" id="UP001497382"/>
    </source>
</evidence>